<evidence type="ECO:0008006" key="3">
    <source>
        <dbReference type="Google" id="ProtNLM"/>
    </source>
</evidence>
<sequence>MKQLKNQQGYALLIVLLIIVLFLSISATFMAGSLSNAKQEKTVDTTNQSVASAEMGVRYYTADFKRELELIKLDVSAETQLRINDLIACIQPPRETRCDSDAKIDIIEDQIDEDMRALYIQKILAKVNELNALAAGTPVQPFTAEQISYAVSSAAGATVDSTGTVTTDPDAVKKIKVDLVTAGTSEAISKELKALFNIQVPDTFLNPSEALTIETVINTTKPNVTYTDIFDAAEPTISCTALLADLTKELKEGEKRPSPIYECKLAEGETLTAIISLLKSKGFSPTDFKVFTDDFAKNVCPKSCNILDLEGINLSVDTIDENAFNNMNNLINANIIVNGVLASGNNLINLGKNDSRQIIIVKELDVGSNIQNLYYTNLLVLGDSDATEKDSKLQWGSNFEVDNYSKLCIDIDQILPEDLKRLSEEIKFTNSGSLIYYSRYAPDFFLKDNKGFNDTARTTQFVKRSPDYTTFLAACDVKLSQTIIDTTEVAVPNVLEPDFDFEVEY</sequence>
<accession>A0ABW4QK12</accession>
<name>A0ABW4QK12_9BACL</name>
<dbReference type="RefSeq" id="WP_204890351.1">
    <property type="nucleotide sequence ID" value="NZ_JBHUFW010000011.1"/>
</dbReference>
<protein>
    <recommendedName>
        <fullName evidence="3">Type 4 fimbrial biogenesis protein PilX N-terminal domain-containing protein</fullName>
    </recommendedName>
</protein>
<dbReference type="EMBL" id="JBHUFW010000011">
    <property type="protein sequence ID" value="MFD1863951.1"/>
    <property type="molecule type" value="Genomic_DNA"/>
</dbReference>
<gene>
    <name evidence="1" type="ORF">ACFSDB_13660</name>
</gene>
<evidence type="ECO:0000313" key="1">
    <source>
        <dbReference type="EMBL" id="MFD1863951.1"/>
    </source>
</evidence>
<evidence type="ECO:0000313" key="2">
    <source>
        <dbReference type="Proteomes" id="UP001597273"/>
    </source>
</evidence>
<dbReference type="Proteomes" id="UP001597273">
    <property type="component" value="Unassembled WGS sequence"/>
</dbReference>
<comment type="caution">
    <text evidence="1">The sequence shown here is derived from an EMBL/GenBank/DDBJ whole genome shotgun (WGS) entry which is preliminary data.</text>
</comment>
<reference evidence="2" key="1">
    <citation type="journal article" date="2019" name="Int. J. Syst. Evol. Microbiol.">
        <title>The Global Catalogue of Microorganisms (GCM) 10K type strain sequencing project: providing services to taxonomists for standard genome sequencing and annotation.</title>
        <authorList>
            <consortium name="The Broad Institute Genomics Platform"/>
            <consortium name="The Broad Institute Genome Sequencing Center for Infectious Disease"/>
            <person name="Wu L."/>
            <person name="Ma J."/>
        </authorList>
    </citation>
    <scope>NUCLEOTIDE SEQUENCE [LARGE SCALE GENOMIC DNA]</scope>
    <source>
        <strain evidence="2">CGMCC 1.15475</strain>
    </source>
</reference>
<keyword evidence="2" id="KW-1185">Reference proteome</keyword>
<proteinExistence type="predicted"/>
<organism evidence="1 2">
    <name type="scientific">Planococcus chinensis</name>
    <dbReference type="NCBI Taxonomy" id="272917"/>
    <lineage>
        <taxon>Bacteria</taxon>
        <taxon>Bacillati</taxon>
        <taxon>Bacillota</taxon>
        <taxon>Bacilli</taxon>
        <taxon>Bacillales</taxon>
        <taxon>Caryophanaceae</taxon>
        <taxon>Planococcus</taxon>
    </lineage>
</organism>